<dbReference type="Gene3D" id="3.30.40.10">
    <property type="entry name" value="Zinc/RING finger domain, C3HC4 (zinc finger)"/>
    <property type="match status" value="1"/>
</dbReference>
<keyword evidence="2" id="KW-0479">Metal-binding</keyword>
<evidence type="ECO:0000256" key="4">
    <source>
        <dbReference type="ARBA" id="ARBA00022833"/>
    </source>
</evidence>
<organism evidence="7 8">
    <name type="scientific">Ranitomeya imitator</name>
    <name type="common">mimic poison frog</name>
    <dbReference type="NCBI Taxonomy" id="111125"/>
    <lineage>
        <taxon>Eukaryota</taxon>
        <taxon>Metazoa</taxon>
        <taxon>Chordata</taxon>
        <taxon>Craniata</taxon>
        <taxon>Vertebrata</taxon>
        <taxon>Euteleostomi</taxon>
        <taxon>Amphibia</taxon>
        <taxon>Batrachia</taxon>
        <taxon>Anura</taxon>
        <taxon>Neobatrachia</taxon>
        <taxon>Hyloidea</taxon>
        <taxon>Dendrobatidae</taxon>
        <taxon>Dendrobatinae</taxon>
        <taxon>Ranitomeya</taxon>
    </lineage>
</organism>
<feature type="non-terminal residue" evidence="7">
    <location>
        <position position="1"/>
    </location>
</feature>
<feature type="domain" description="Zinc finger PHD-type" evidence="6">
    <location>
        <begin position="98"/>
        <end position="148"/>
    </location>
</feature>
<gene>
    <name evidence="7" type="ORF">RIMI_LOCUS1831556</name>
</gene>
<dbReference type="InterPro" id="IPR011011">
    <property type="entry name" value="Znf_FYVE_PHD"/>
</dbReference>
<sequence length="382" mass="43500">THGRPVTPGRETVIASPASNISGYHQKCHIPAVESGDDRTPEPWFCRRCIFVLAVRKGGALKKGPIAKTLQAVKMFLTYCPEDLDWDSSHRTNQQQCYCYCGGPGEWYLKMIQCCRCRQWFHEACIQCLTEAMLFGDRFFIFFCSVCNHGVEIIRRLPLRWVDVVHLALYNLGVLSKKKYFDFDEILTFVNEKWEHLQLGKVSGNCAGLCQLPLLMHPMILFALAAAAWHWLLQRRCSDTDNDPDRCSVAVWSLESCHTDSPPATNDPEVPGNQGKHRVTKRRAALSNPMFTLVTIVKKQTVHTYIQLSVPCRLFAALTAGRKVKAEHSHSVKTSLNRCHTHRFSDVCGESSDEIKFWTFFPDQRQHSRGLIAAACHTGRYR</sequence>
<evidence type="ECO:0000256" key="1">
    <source>
        <dbReference type="ARBA" id="ARBA00004123"/>
    </source>
</evidence>
<dbReference type="PANTHER" id="PTHR12628:SF6">
    <property type="entry name" value="PHD FINGER PROTEIN 19"/>
    <property type="match status" value="1"/>
</dbReference>
<evidence type="ECO:0000313" key="7">
    <source>
        <dbReference type="EMBL" id="CAJ0922783.1"/>
    </source>
</evidence>
<dbReference type="SUPFAM" id="SSF57903">
    <property type="entry name" value="FYVE/PHD zinc finger"/>
    <property type="match status" value="1"/>
</dbReference>
<reference evidence="7" key="1">
    <citation type="submission" date="2023-07" db="EMBL/GenBank/DDBJ databases">
        <authorList>
            <person name="Stuckert A."/>
        </authorList>
    </citation>
    <scope>NUCLEOTIDE SEQUENCE</scope>
</reference>
<evidence type="ECO:0000313" key="8">
    <source>
        <dbReference type="Proteomes" id="UP001176940"/>
    </source>
</evidence>
<dbReference type="InterPro" id="IPR019786">
    <property type="entry name" value="Zinc_finger_PHD-type_CS"/>
</dbReference>
<comment type="subcellular location">
    <subcellularLocation>
        <location evidence="1">Nucleus</location>
    </subcellularLocation>
</comment>
<accession>A0ABN9KVK4</accession>
<dbReference type="SMART" id="SM00249">
    <property type="entry name" value="PHD"/>
    <property type="match status" value="1"/>
</dbReference>
<protein>
    <recommendedName>
        <fullName evidence="6">Zinc finger PHD-type domain-containing protein</fullName>
    </recommendedName>
</protein>
<keyword evidence="4" id="KW-0862">Zinc</keyword>
<proteinExistence type="predicted"/>
<dbReference type="EMBL" id="CAUEEQ010002447">
    <property type="protein sequence ID" value="CAJ0922783.1"/>
    <property type="molecule type" value="Genomic_DNA"/>
</dbReference>
<dbReference type="InterPro" id="IPR001965">
    <property type="entry name" value="Znf_PHD"/>
</dbReference>
<evidence type="ECO:0000256" key="2">
    <source>
        <dbReference type="ARBA" id="ARBA00022723"/>
    </source>
</evidence>
<evidence type="ECO:0000256" key="5">
    <source>
        <dbReference type="ARBA" id="ARBA00023242"/>
    </source>
</evidence>
<dbReference type="PANTHER" id="PTHR12628">
    <property type="entry name" value="POLYCOMB-LIKE TRANSCRIPTION FACTOR"/>
    <property type="match status" value="1"/>
</dbReference>
<dbReference type="Gene3D" id="3.90.980.20">
    <property type="match status" value="1"/>
</dbReference>
<keyword evidence="5" id="KW-0539">Nucleus</keyword>
<dbReference type="Proteomes" id="UP001176940">
    <property type="component" value="Unassembled WGS sequence"/>
</dbReference>
<evidence type="ECO:0000259" key="6">
    <source>
        <dbReference type="SMART" id="SM00249"/>
    </source>
</evidence>
<evidence type="ECO:0000256" key="3">
    <source>
        <dbReference type="ARBA" id="ARBA00022771"/>
    </source>
</evidence>
<dbReference type="InterPro" id="IPR013083">
    <property type="entry name" value="Znf_RING/FYVE/PHD"/>
</dbReference>
<name>A0ABN9KVK4_9NEOB</name>
<keyword evidence="8" id="KW-1185">Reference proteome</keyword>
<dbReference type="PROSITE" id="PS01359">
    <property type="entry name" value="ZF_PHD_1"/>
    <property type="match status" value="1"/>
</dbReference>
<keyword evidence="3" id="KW-0863">Zinc-finger</keyword>
<comment type="caution">
    <text evidence="7">The sequence shown here is derived from an EMBL/GenBank/DDBJ whole genome shotgun (WGS) entry which is preliminary data.</text>
</comment>